<accession>A0AAV5A7N1</accession>
<dbReference type="PANTHER" id="PTHR31151">
    <property type="entry name" value="PROLINE-TRNA LIGASE (DUF1680)"/>
    <property type="match status" value="1"/>
</dbReference>
<keyword evidence="2" id="KW-1185">Reference proteome</keyword>
<protein>
    <submittedName>
        <fullName evidence="1">Uncharacterized protein</fullName>
    </submittedName>
</protein>
<sequence length="544" mass="60682">MKNGMVPNAYLMNDTTRIGQVQEFLDYVIAHQTDDGWIGPETGTKPRYLWGRYPFFFGAIQMLEADPTQKEKILNAFNKFIPLANSMLKQGEGLEPWTQTRWGDFVMTLEWMYDNNYGPNKTLLLETMELLQTTGDDWFGVFQEEYFPTIAVDNITSPFGVLTWLNMHGVNMAEGLKAPAAAYRFHHNDSRLEAVRGTELCLVVETMFSGSYLYQVTGDPKFPDRVERITYNALPATLTGTMWSRQYLQQQNQIAAQTMSPNPFKNDGPYSNVFGLEPNYPCCTVNHPQGWPKFISNAFVVTQDSSSLIHVYLGPFSMKTELAGGNTVSVWVDTLYPFSDTLTTTIEAEKDFDYFVRIPSWSVGKATVSMNGGEMKPATPDATSGLLKLNVPKGRTSFTLNVPADITIESRPQNSIAVHRGPLHYAFDIARNQTILAQNAEQPLAVDLQFEATTPWQFAIDPSTLEFHNDPPESGTLPSPIFDYGLPPFSMTVTACPIIWPVAGDTFTSSPPESPVACAGENQTIILRPFGSTKLRIGEFPVIG</sequence>
<organism evidence="1 2">
    <name type="scientific">Clathrus columnatus</name>
    <dbReference type="NCBI Taxonomy" id="1419009"/>
    <lineage>
        <taxon>Eukaryota</taxon>
        <taxon>Fungi</taxon>
        <taxon>Dikarya</taxon>
        <taxon>Basidiomycota</taxon>
        <taxon>Agaricomycotina</taxon>
        <taxon>Agaricomycetes</taxon>
        <taxon>Phallomycetidae</taxon>
        <taxon>Phallales</taxon>
        <taxon>Clathraceae</taxon>
        <taxon>Clathrus</taxon>
    </lineage>
</organism>
<comment type="caution">
    <text evidence="1">The sequence shown here is derived from an EMBL/GenBank/DDBJ whole genome shotgun (WGS) entry which is preliminary data.</text>
</comment>
<gene>
    <name evidence="1" type="ORF">Clacol_003891</name>
</gene>
<dbReference type="PANTHER" id="PTHR31151:SF0">
    <property type="entry name" value="PROLINE-TRNA LIGASE (DUF1680)"/>
    <property type="match status" value="1"/>
</dbReference>
<dbReference type="Proteomes" id="UP001050691">
    <property type="component" value="Unassembled WGS sequence"/>
</dbReference>
<proteinExistence type="predicted"/>
<name>A0AAV5A7N1_9AGAM</name>
<reference evidence="1" key="1">
    <citation type="submission" date="2021-10" db="EMBL/GenBank/DDBJ databases">
        <title>De novo Genome Assembly of Clathrus columnatus (Basidiomycota, Fungi) Using Illumina and Nanopore Sequence Data.</title>
        <authorList>
            <person name="Ogiso-Tanaka E."/>
            <person name="Itagaki H."/>
            <person name="Hosoya T."/>
            <person name="Hosaka K."/>
        </authorList>
    </citation>
    <scope>NUCLEOTIDE SEQUENCE</scope>
    <source>
        <strain evidence="1">MO-923</strain>
    </source>
</reference>
<evidence type="ECO:0000313" key="1">
    <source>
        <dbReference type="EMBL" id="GJJ09667.1"/>
    </source>
</evidence>
<dbReference type="AlphaFoldDB" id="A0AAV5A7N1"/>
<dbReference type="EMBL" id="BPWL01000004">
    <property type="protein sequence ID" value="GJJ09667.1"/>
    <property type="molecule type" value="Genomic_DNA"/>
</dbReference>
<evidence type="ECO:0000313" key="2">
    <source>
        <dbReference type="Proteomes" id="UP001050691"/>
    </source>
</evidence>